<accession>A0A4U7JFA6</accession>
<dbReference type="EMBL" id="CP061336">
    <property type="protein sequence ID" value="QNU67457.1"/>
    <property type="molecule type" value="Genomic_DNA"/>
</dbReference>
<name>A0A4U7JFA6_9FIRM</name>
<keyword evidence="2" id="KW-1185">Reference proteome</keyword>
<dbReference type="Proteomes" id="UP000306409">
    <property type="component" value="Chromosome"/>
</dbReference>
<dbReference type="OrthoDB" id="1740110at2"/>
<dbReference type="InterPro" id="IPR009081">
    <property type="entry name" value="PP-bd_ACP"/>
</dbReference>
<organism evidence="1 2">
    <name type="scientific">Ruminiclostridium herbifermentans</name>
    <dbReference type="NCBI Taxonomy" id="2488810"/>
    <lineage>
        <taxon>Bacteria</taxon>
        <taxon>Bacillati</taxon>
        <taxon>Bacillota</taxon>
        <taxon>Clostridia</taxon>
        <taxon>Eubacteriales</taxon>
        <taxon>Oscillospiraceae</taxon>
        <taxon>Ruminiclostridium</taxon>
    </lineage>
</organism>
<dbReference type="AlphaFoldDB" id="A0A4U7JFA6"/>
<reference evidence="1 2" key="1">
    <citation type="submission" date="2020-09" db="EMBL/GenBank/DDBJ databases">
        <title>Characterization and genome sequencing of Ruminiclostridium sp. nov. MA18.</title>
        <authorList>
            <person name="Rettenmaier R."/>
            <person name="Kowollik M.-L."/>
            <person name="Liebl W."/>
            <person name="Zverlov V."/>
        </authorList>
    </citation>
    <scope>NUCLEOTIDE SEQUENCE [LARGE SCALE GENOMIC DNA]</scope>
    <source>
        <strain evidence="1 2">MA18</strain>
    </source>
</reference>
<protein>
    <submittedName>
        <fullName evidence="1">Acyl carrier protein</fullName>
    </submittedName>
</protein>
<dbReference type="SUPFAM" id="SSF47336">
    <property type="entry name" value="ACP-like"/>
    <property type="match status" value="1"/>
</dbReference>
<dbReference type="KEGG" id="rher:EHE19_002700"/>
<dbReference type="Pfam" id="PF00550">
    <property type="entry name" value="PP-binding"/>
    <property type="match status" value="1"/>
</dbReference>
<dbReference type="InterPro" id="IPR036736">
    <property type="entry name" value="ACP-like_sf"/>
</dbReference>
<dbReference type="Gene3D" id="1.10.1200.10">
    <property type="entry name" value="ACP-like"/>
    <property type="match status" value="1"/>
</dbReference>
<gene>
    <name evidence="1" type="ORF">EHE19_002700</name>
</gene>
<sequence>MTIDRDNILKMLITSLKRDESEFANITDDTDLREHGLDSITSIETIVMLEEAFDISVDDDDLYIENFNTLGKIIKLLEKCMNN</sequence>
<proteinExistence type="predicted"/>
<evidence type="ECO:0000313" key="2">
    <source>
        <dbReference type="Proteomes" id="UP000306409"/>
    </source>
</evidence>
<dbReference type="RefSeq" id="WP_137697799.1">
    <property type="nucleotide sequence ID" value="NZ_CP061336.1"/>
</dbReference>
<evidence type="ECO:0000313" key="1">
    <source>
        <dbReference type="EMBL" id="QNU67457.1"/>
    </source>
</evidence>
<dbReference type="PROSITE" id="PS50075">
    <property type="entry name" value="CARRIER"/>
    <property type="match status" value="1"/>
</dbReference>